<dbReference type="EMBL" id="CAJZBQ010000003">
    <property type="protein sequence ID" value="CAG9311061.1"/>
    <property type="molecule type" value="Genomic_DNA"/>
</dbReference>
<protein>
    <submittedName>
        <fullName evidence="1">Uncharacterized protein</fullName>
    </submittedName>
</protein>
<dbReference type="AlphaFoldDB" id="A0AAU9ICC1"/>
<name>A0AAU9ICC1_9CILI</name>
<gene>
    <name evidence="1" type="ORF">BSTOLATCC_MIC2764</name>
</gene>
<organism evidence="1 2">
    <name type="scientific">Blepharisma stoltei</name>
    <dbReference type="NCBI Taxonomy" id="1481888"/>
    <lineage>
        <taxon>Eukaryota</taxon>
        <taxon>Sar</taxon>
        <taxon>Alveolata</taxon>
        <taxon>Ciliophora</taxon>
        <taxon>Postciliodesmatophora</taxon>
        <taxon>Heterotrichea</taxon>
        <taxon>Heterotrichida</taxon>
        <taxon>Blepharismidae</taxon>
        <taxon>Blepharisma</taxon>
    </lineage>
</organism>
<proteinExistence type="predicted"/>
<evidence type="ECO:0000313" key="1">
    <source>
        <dbReference type="EMBL" id="CAG9311061.1"/>
    </source>
</evidence>
<keyword evidence="2" id="KW-1185">Reference proteome</keyword>
<accession>A0AAU9ICC1</accession>
<dbReference type="Proteomes" id="UP001162131">
    <property type="component" value="Unassembled WGS sequence"/>
</dbReference>
<comment type="caution">
    <text evidence="1">The sequence shown here is derived from an EMBL/GenBank/DDBJ whole genome shotgun (WGS) entry which is preliminary data.</text>
</comment>
<reference evidence="1" key="1">
    <citation type="submission" date="2021-09" db="EMBL/GenBank/DDBJ databases">
        <authorList>
            <consortium name="AG Swart"/>
            <person name="Singh M."/>
            <person name="Singh A."/>
            <person name="Seah K."/>
            <person name="Emmerich C."/>
        </authorList>
    </citation>
    <scope>NUCLEOTIDE SEQUENCE</scope>
    <source>
        <strain evidence="1">ATCC30299</strain>
    </source>
</reference>
<sequence length="296" mass="33803">MQIYYILYSLITMELLREPIFARERLFLPSFPVRSFESKRHHKSKTISLDKTKNSLNQSIDSSFGNFKDIFKHNKNPVLRPIFRDHQYIGPKYPDTPKHPKRVKLVNLTFTDRSIGNSPIKLSLNLKTNAKSTSLSSPNQKAEANNASLSLIASQKLPESQKLAQNNREIDSQESFDDSGVLRNPIYRRGSNGFFKARLFSSGTTSSIEQKQRSIGEMIKESDQNLEKIKEVAIIDFSARIEEKPAISHRKRIVSKMVNKDTLKVKEMRLPTAAEPSPDPIQAEIILHSKYSSQNN</sequence>
<evidence type="ECO:0000313" key="2">
    <source>
        <dbReference type="Proteomes" id="UP001162131"/>
    </source>
</evidence>